<gene>
    <name evidence="3" type="ORF">PV04_10287</name>
</gene>
<evidence type="ECO:0000256" key="2">
    <source>
        <dbReference type="SAM" id="MobiDB-lite"/>
    </source>
</evidence>
<name>A0A0D2CED8_9EURO</name>
<feature type="region of interest" description="Disordered" evidence="2">
    <location>
        <begin position="147"/>
        <end position="166"/>
    </location>
</feature>
<dbReference type="AlphaFoldDB" id="A0A0D2CED8"/>
<evidence type="ECO:0000256" key="1">
    <source>
        <dbReference type="SAM" id="Coils"/>
    </source>
</evidence>
<dbReference type="HOGENOM" id="CLU_041439_0_0_1"/>
<reference evidence="3 4" key="1">
    <citation type="submission" date="2015-01" db="EMBL/GenBank/DDBJ databases">
        <title>The Genome Sequence of Capronia semiimmersa CBS27337.</title>
        <authorList>
            <consortium name="The Broad Institute Genomics Platform"/>
            <person name="Cuomo C."/>
            <person name="de Hoog S."/>
            <person name="Gorbushina A."/>
            <person name="Stielow B."/>
            <person name="Teixiera M."/>
            <person name="Abouelleil A."/>
            <person name="Chapman S.B."/>
            <person name="Priest M."/>
            <person name="Young S.K."/>
            <person name="Wortman J."/>
            <person name="Nusbaum C."/>
            <person name="Birren B."/>
        </authorList>
    </citation>
    <scope>NUCLEOTIDE SEQUENCE [LARGE SCALE GENOMIC DNA]</scope>
    <source>
        <strain evidence="3 4">CBS 27337</strain>
    </source>
</reference>
<evidence type="ECO:0000313" key="4">
    <source>
        <dbReference type="Proteomes" id="UP000054266"/>
    </source>
</evidence>
<feature type="coiled-coil region" evidence="1">
    <location>
        <begin position="424"/>
        <end position="458"/>
    </location>
</feature>
<dbReference type="Proteomes" id="UP000054266">
    <property type="component" value="Unassembled WGS sequence"/>
</dbReference>
<evidence type="ECO:0000313" key="3">
    <source>
        <dbReference type="EMBL" id="KIW63451.1"/>
    </source>
</evidence>
<sequence>MFRLANALPSFRGSSNGVDCHPKASAEERDQVPPLHTASPASTNQETTPIQCIPPWVRELNNSRVARHSRASSIVSTQSKFTTTTLQEDARSIDINVGGQLFRISRDGSRVTADAPPPYTGPGEVFQFQGDRSHNAASVDGRIELHENNEEGDEPEDGAVTPRSTFVTLDPDRGVRANILDPAEFEMPSPAGHDQLGPRSLSATIVQHAQANGSDAAIENDSSFEQERDTFSVPGRHAHGWRAASGEANSTLHHSMLEPSPVRRTNGVRLPRLITSSDIPRATHRPRRLRNLSSPGLPIQVRSAGAILGEQPTDCKPRSPDYIGRNAPGAFPFPLKAVTTQQSAAIRNRDRSIDNASTAQSDNAHGESSTPLAMDDENDISLHYARMMRTLDAAHRKAILLKDKQVSELREKLNEKDVVLRQQLRAKDFIIDDLKKRLSNLEENVEIMLEKARHQVEDLWEARWKDRDFHLRERMRRIEEDAQKRIDGFGVGQPPSEDVPKSPQ</sequence>
<dbReference type="EMBL" id="KN846962">
    <property type="protein sequence ID" value="KIW63451.1"/>
    <property type="molecule type" value="Genomic_DNA"/>
</dbReference>
<accession>A0A0D2CED8</accession>
<keyword evidence="4" id="KW-1185">Reference proteome</keyword>
<organism evidence="3 4">
    <name type="scientific">Phialophora macrospora</name>
    <dbReference type="NCBI Taxonomy" id="1851006"/>
    <lineage>
        <taxon>Eukaryota</taxon>
        <taxon>Fungi</taxon>
        <taxon>Dikarya</taxon>
        <taxon>Ascomycota</taxon>
        <taxon>Pezizomycotina</taxon>
        <taxon>Eurotiomycetes</taxon>
        <taxon>Chaetothyriomycetidae</taxon>
        <taxon>Chaetothyriales</taxon>
        <taxon>Herpotrichiellaceae</taxon>
        <taxon>Phialophora</taxon>
    </lineage>
</organism>
<feature type="region of interest" description="Disordered" evidence="2">
    <location>
        <begin position="483"/>
        <end position="504"/>
    </location>
</feature>
<feature type="compositionally biased region" description="Polar residues" evidence="2">
    <location>
        <begin position="354"/>
        <end position="371"/>
    </location>
</feature>
<proteinExistence type="predicted"/>
<feature type="region of interest" description="Disordered" evidence="2">
    <location>
        <begin position="13"/>
        <end position="48"/>
    </location>
</feature>
<feature type="region of interest" description="Disordered" evidence="2">
    <location>
        <begin position="341"/>
        <end position="375"/>
    </location>
</feature>
<feature type="compositionally biased region" description="Basic and acidic residues" evidence="2">
    <location>
        <begin position="20"/>
        <end position="31"/>
    </location>
</feature>
<keyword evidence="1" id="KW-0175">Coiled coil</keyword>
<protein>
    <submittedName>
        <fullName evidence="3">Uncharacterized protein</fullName>
    </submittedName>
</protein>
<feature type="compositionally biased region" description="Polar residues" evidence="2">
    <location>
        <begin position="39"/>
        <end position="48"/>
    </location>
</feature>